<dbReference type="GO" id="GO:0043531">
    <property type="term" value="F:ADP binding"/>
    <property type="evidence" value="ECO:0007669"/>
    <property type="project" value="InterPro"/>
</dbReference>
<dbReference type="InterPro" id="IPR002182">
    <property type="entry name" value="NB-ARC"/>
</dbReference>
<dbReference type="SUPFAM" id="SSF52540">
    <property type="entry name" value="P-loop containing nucleoside triphosphate hydrolases"/>
    <property type="match status" value="1"/>
</dbReference>
<keyword evidence="2" id="KW-0677">Repeat</keyword>
<keyword evidence="1" id="KW-0433">Leucine-rich repeat</keyword>
<gene>
    <name evidence="5" type="ORF">Bca52824_069035</name>
</gene>
<evidence type="ECO:0000256" key="1">
    <source>
        <dbReference type="ARBA" id="ARBA00022614"/>
    </source>
</evidence>
<evidence type="ECO:0000313" key="5">
    <source>
        <dbReference type="EMBL" id="KAG2261956.1"/>
    </source>
</evidence>
<dbReference type="Pfam" id="PF07725">
    <property type="entry name" value="LRR_3"/>
    <property type="match status" value="1"/>
</dbReference>
<accession>A0A8X7Q1L4</accession>
<dbReference type="InterPro" id="IPR032675">
    <property type="entry name" value="LRR_dom_sf"/>
</dbReference>
<dbReference type="PANTHER" id="PTHR11017:SF589">
    <property type="entry name" value="ADP-RIBOSYL CYCLASE_CYCLIC ADP-RIBOSE HYDROLASE-RELATED"/>
    <property type="match status" value="1"/>
</dbReference>
<keyword evidence="6" id="KW-1185">Reference proteome</keyword>
<dbReference type="Proteomes" id="UP000886595">
    <property type="component" value="Unassembled WGS sequence"/>
</dbReference>
<dbReference type="PANTHER" id="PTHR11017">
    <property type="entry name" value="LEUCINE-RICH REPEAT-CONTAINING PROTEIN"/>
    <property type="match status" value="1"/>
</dbReference>
<dbReference type="GO" id="GO:0007165">
    <property type="term" value="P:signal transduction"/>
    <property type="evidence" value="ECO:0007669"/>
    <property type="project" value="InterPro"/>
</dbReference>
<dbReference type="InterPro" id="IPR011713">
    <property type="entry name" value="Leu-rich_rpt_3"/>
</dbReference>
<feature type="compositionally biased region" description="Polar residues" evidence="3">
    <location>
        <begin position="1097"/>
        <end position="1114"/>
    </location>
</feature>
<dbReference type="InterPro" id="IPR000157">
    <property type="entry name" value="TIR_dom"/>
</dbReference>
<dbReference type="Gene3D" id="3.40.50.300">
    <property type="entry name" value="P-loop containing nucleotide triphosphate hydrolases"/>
    <property type="match status" value="1"/>
</dbReference>
<dbReference type="SMART" id="SM00255">
    <property type="entry name" value="TIR"/>
    <property type="match status" value="1"/>
</dbReference>
<evidence type="ECO:0000313" key="6">
    <source>
        <dbReference type="Proteomes" id="UP000886595"/>
    </source>
</evidence>
<dbReference type="Gene3D" id="1.10.8.430">
    <property type="entry name" value="Helical domain of apoptotic protease-activating factors"/>
    <property type="match status" value="1"/>
</dbReference>
<dbReference type="SUPFAM" id="SSF52200">
    <property type="entry name" value="Toll/Interleukin receptor TIR domain"/>
    <property type="match status" value="1"/>
</dbReference>
<proteinExistence type="predicted"/>
<dbReference type="Gene3D" id="3.40.50.10140">
    <property type="entry name" value="Toll/interleukin-1 receptor homology (TIR) domain"/>
    <property type="match status" value="1"/>
</dbReference>
<feature type="domain" description="TIR" evidence="4">
    <location>
        <begin position="13"/>
        <end position="172"/>
    </location>
</feature>
<sequence length="1279" mass="145863">MGKPTLKFKSPPLQRRVFINSHGGDLLRGGFVHEIGKALRSVKVNAYADEPTGDEIVLKRIEKSRIAIVVFSSGYTESRWCLEELVKIKERMERGKLEVVPIFYKLDTSADLEGGSGLNLLNPAMRDFDPEKVKIWNEALDSVSCMMGYHLYKNSDESKFISRIVKDVRRILIQVPKERQLNESHDSLSEQKKDDSSESETVDGESVLGEAESVKDDIFLCEANEKVEAVNEEEDLEFWRSRREYRVIKWKEALECVGGLKGLVIEEDSLESELITSIVKDIEKTIEISLQESKNQSSFSLTGREENTELPTGKGQNHETYLNNHRLFGIELRMEQLEQKLEFDCDETRIIGVVGMPGIGKTTLAMRLYEDWNSKFVHCMPLLGICKKSKDHGLVWLRKTLLEVLLEGKFPEKQKEITHESAKDILLQTKIFIVLSDVSDRKQLDFLLGNLDWVKKGSKIVITTSDRSLLKEFIDDIYVVPLLNDEEAFQLFTYHAFDDQTYSPSQGFVILSRKFVDYAQGHPQALISLGTELRGKNEDYWNQRLATVTGRDNTTIQDVWKFSTDQLNERQKDVFLDIVHFFKSEDEYFVRSLLDSGDPDAADAVSEVRDLADKFLITVSDGRVEMNDLLYRFGKGLSSPWLHGMWSYKDIYTETTCLRDKELSLERMTFTNMLNLRYLKIYDSYCSRQCKAKCKLYLPDGLSLPLEEIRYFHFIKFPLEELPPDFRPENLIDLRLPYSKIQRIWEGVKDTPRLKWVDLCHSNQLFDLSALSTAENLQTLNLEGCTALEELPVEIQNMKIGAKEMPNITISKGQASADKFVHGPSGWPQGVNGVSSLRRLSLSGNDFVSLQTDIWNLYNLNWLDVKNCKMLRSIPMLPPRLQYFDAHGCDSLERVSHPLAIPVLTHQNHATFNFSNCNKLDQDAKDKFCFGSFNWNLLSWKGSTGMVQPSSIWTVLESKMPLHWSDNKLTGIALCAVVLFPDYHEQRDLLLVKCNCVFNNKDGSPVGFGCTVGSWSKARNTSLNLTEASLEFQVTDGTKVVESFKVMRCGFRMIYASDEMENTCWDPMTAVIPERIEHVQDEAKSHENFRSHDEIQSESSYDPTVGSSETFVSETKSDAEPELWKSLESKIVDISNVENDAGGETIVSSDHDTTSSGDQKCYFGVELRLKQMEKVLYSMPGETFIVGVVGMPGIVSKEPEQLRTMFLKKLLEHLHLNISDETTHECVKAELLETKVFAVLDDVSDKNSYRFSWATSPGLRREARLSLQLVKVIARGICS</sequence>
<dbReference type="SUPFAM" id="SSF52058">
    <property type="entry name" value="L domain-like"/>
    <property type="match status" value="1"/>
</dbReference>
<feature type="region of interest" description="Disordered" evidence="3">
    <location>
        <begin position="182"/>
        <end position="207"/>
    </location>
</feature>
<protein>
    <recommendedName>
        <fullName evidence="4">TIR domain-containing protein</fullName>
    </recommendedName>
</protein>
<comment type="caution">
    <text evidence="5">The sequence shown here is derived from an EMBL/GenBank/DDBJ whole genome shotgun (WGS) entry which is preliminary data.</text>
</comment>
<dbReference type="InterPro" id="IPR027417">
    <property type="entry name" value="P-loop_NTPase"/>
</dbReference>
<dbReference type="Gene3D" id="3.80.10.10">
    <property type="entry name" value="Ribonuclease Inhibitor"/>
    <property type="match status" value="2"/>
</dbReference>
<feature type="compositionally biased region" description="Basic and acidic residues" evidence="3">
    <location>
        <begin position="1083"/>
        <end position="1095"/>
    </location>
</feature>
<feature type="region of interest" description="Disordered" evidence="3">
    <location>
        <begin position="297"/>
        <end position="316"/>
    </location>
</feature>
<evidence type="ECO:0000259" key="4">
    <source>
        <dbReference type="PROSITE" id="PS50104"/>
    </source>
</evidence>
<feature type="compositionally biased region" description="Basic and acidic residues" evidence="3">
    <location>
        <begin position="182"/>
        <end position="196"/>
    </location>
</feature>
<dbReference type="OrthoDB" id="1088132at2759"/>
<dbReference type="InterPro" id="IPR044974">
    <property type="entry name" value="Disease_R_plants"/>
</dbReference>
<organism evidence="5 6">
    <name type="scientific">Brassica carinata</name>
    <name type="common">Ethiopian mustard</name>
    <name type="synonym">Abyssinian cabbage</name>
    <dbReference type="NCBI Taxonomy" id="52824"/>
    <lineage>
        <taxon>Eukaryota</taxon>
        <taxon>Viridiplantae</taxon>
        <taxon>Streptophyta</taxon>
        <taxon>Embryophyta</taxon>
        <taxon>Tracheophyta</taxon>
        <taxon>Spermatophyta</taxon>
        <taxon>Magnoliopsida</taxon>
        <taxon>eudicotyledons</taxon>
        <taxon>Gunneridae</taxon>
        <taxon>Pentapetalae</taxon>
        <taxon>rosids</taxon>
        <taxon>malvids</taxon>
        <taxon>Brassicales</taxon>
        <taxon>Brassicaceae</taxon>
        <taxon>Brassiceae</taxon>
        <taxon>Brassica</taxon>
    </lineage>
</organism>
<dbReference type="Pfam" id="PF01582">
    <property type="entry name" value="TIR"/>
    <property type="match status" value="1"/>
</dbReference>
<dbReference type="PRINTS" id="PR00364">
    <property type="entry name" value="DISEASERSIST"/>
</dbReference>
<dbReference type="FunFam" id="3.80.10.10:FF:000386">
    <property type="entry name" value="Disease resistance protein RPS4"/>
    <property type="match status" value="1"/>
</dbReference>
<dbReference type="AlphaFoldDB" id="A0A8X7Q1L4"/>
<dbReference type="EMBL" id="JAAMPC010000014">
    <property type="protein sequence ID" value="KAG2261956.1"/>
    <property type="molecule type" value="Genomic_DNA"/>
</dbReference>
<dbReference type="PROSITE" id="PS50104">
    <property type="entry name" value="TIR"/>
    <property type="match status" value="1"/>
</dbReference>
<feature type="region of interest" description="Disordered" evidence="3">
    <location>
        <begin position="1083"/>
        <end position="1117"/>
    </location>
</feature>
<dbReference type="GO" id="GO:0006952">
    <property type="term" value="P:defense response"/>
    <property type="evidence" value="ECO:0007669"/>
    <property type="project" value="InterPro"/>
</dbReference>
<dbReference type="InterPro" id="IPR042197">
    <property type="entry name" value="Apaf_helical"/>
</dbReference>
<dbReference type="Pfam" id="PF00931">
    <property type="entry name" value="NB-ARC"/>
    <property type="match status" value="1"/>
</dbReference>
<name>A0A8X7Q1L4_BRACI</name>
<evidence type="ECO:0000256" key="2">
    <source>
        <dbReference type="ARBA" id="ARBA00022737"/>
    </source>
</evidence>
<reference evidence="5 6" key="1">
    <citation type="submission" date="2020-02" db="EMBL/GenBank/DDBJ databases">
        <authorList>
            <person name="Ma Q."/>
            <person name="Huang Y."/>
            <person name="Song X."/>
            <person name="Pei D."/>
        </authorList>
    </citation>
    <scope>NUCLEOTIDE SEQUENCE [LARGE SCALE GENOMIC DNA]</scope>
    <source>
        <strain evidence="5">Sxm20200214</strain>
        <tissue evidence="5">Leaf</tissue>
    </source>
</reference>
<evidence type="ECO:0000256" key="3">
    <source>
        <dbReference type="SAM" id="MobiDB-lite"/>
    </source>
</evidence>
<dbReference type="InterPro" id="IPR035897">
    <property type="entry name" value="Toll_tir_struct_dom_sf"/>
</dbReference>